<feature type="region of interest" description="Disordered" evidence="2">
    <location>
        <begin position="358"/>
        <end position="438"/>
    </location>
</feature>
<feature type="compositionally biased region" description="Polar residues" evidence="2">
    <location>
        <begin position="226"/>
        <end position="236"/>
    </location>
</feature>
<keyword evidence="1" id="KW-0175">Coiled coil</keyword>
<protein>
    <submittedName>
        <fullName evidence="3">Uncharacterized protein</fullName>
    </submittedName>
</protein>
<reference evidence="3 4" key="1">
    <citation type="journal article" date="2016" name="Mol. Biol. Evol.">
        <title>Comparative Genomics of Early-Diverging Mushroom-Forming Fungi Provides Insights into the Origins of Lignocellulose Decay Capabilities.</title>
        <authorList>
            <person name="Nagy L.G."/>
            <person name="Riley R."/>
            <person name="Tritt A."/>
            <person name="Adam C."/>
            <person name="Daum C."/>
            <person name="Floudas D."/>
            <person name="Sun H."/>
            <person name="Yadav J.S."/>
            <person name="Pangilinan J."/>
            <person name="Larsson K.H."/>
            <person name="Matsuura K."/>
            <person name="Barry K."/>
            <person name="Labutti K."/>
            <person name="Kuo R."/>
            <person name="Ohm R.A."/>
            <person name="Bhattacharya S.S."/>
            <person name="Shirouzu T."/>
            <person name="Yoshinaga Y."/>
            <person name="Martin F.M."/>
            <person name="Grigoriev I.V."/>
            <person name="Hibbett D.S."/>
        </authorList>
    </citation>
    <scope>NUCLEOTIDE SEQUENCE [LARGE SCALE GENOMIC DNA]</scope>
    <source>
        <strain evidence="3 4">HHB12733</strain>
    </source>
</reference>
<proteinExistence type="predicted"/>
<feature type="compositionally biased region" description="Basic and acidic residues" evidence="2">
    <location>
        <begin position="118"/>
        <end position="139"/>
    </location>
</feature>
<evidence type="ECO:0000313" key="4">
    <source>
        <dbReference type="Proteomes" id="UP000076842"/>
    </source>
</evidence>
<name>A0A165ED03_9BASI</name>
<dbReference type="STRING" id="1353952.A0A165ED03"/>
<feature type="region of interest" description="Disordered" evidence="2">
    <location>
        <begin position="1"/>
        <end position="26"/>
    </location>
</feature>
<feature type="region of interest" description="Disordered" evidence="2">
    <location>
        <begin position="81"/>
        <end position="180"/>
    </location>
</feature>
<sequence length="503" mass="54380">MTASRISEHYPEHMRNPTSALESGHDYAARAERLEISSEFGRAAEMAKRASDSYGKAVEETNVPDASVKTTMVKLQEDWARRSKDLQRKADYASRQPSRSSSLSRGASRTPSQTRRTSGGDHDSEIRTKARANGIDRLESAMNGSIGSGSGGGAAQKRSEPLPGPPPDLTPPGESFMMLAGSDPSDPFNQFWTILQGMLENFSAPVAWATVPLNGEPAPERLVASGSMSGSRTRASGNVRPPPAHLANSDDSETFSDDGDDDFYLVMPASPNSNAADGSHSYPPARVRTQEELYYENIALKQTVDTLSHQLQAAEQALRQKQAAEQANVRRLQGSLLDVRQLMQASILGMQQGAGAAVASPTATQRERELRPSDTGAVSPRLPPKSALSRTESAGNVSVPTAKEADEQREKDAEKEKKKREEELEGMRQKLKDAEEEATRLRIENEKNMADAKKYRDRWDKVKEAAKKKKEAKEAAAAGIAEVGVAARPGLPGASASGGKVEE</sequence>
<dbReference type="PANTHER" id="PTHR40130:SF1">
    <property type="entry name" value="SPINDLE POLE BODY-ASSOCIATED PROTEIN CUT12 DOMAIN-CONTAINING PROTEIN"/>
    <property type="match status" value="1"/>
</dbReference>
<dbReference type="InParanoid" id="A0A165ED03"/>
<feature type="compositionally biased region" description="Acidic residues" evidence="2">
    <location>
        <begin position="250"/>
        <end position="262"/>
    </location>
</feature>
<dbReference type="EMBL" id="KV424011">
    <property type="protein sequence ID" value="KZT54591.1"/>
    <property type="molecule type" value="Genomic_DNA"/>
</dbReference>
<accession>A0A165ED03</accession>
<feature type="compositionally biased region" description="Polar residues" evidence="2">
    <location>
        <begin position="388"/>
        <end position="399"/>
    </location>
</feature>
<feature type="compositionally biased region" description="Basic and acidic residues" evidence="2">
    <location>
        <begin position="1"/>
        <end position="15"/>
    </location>
</feature>
<feature type="compositionally biased region" description="Basic and acidic residues" evidence="2">
    <location>
        <begin position="81"/>
        <end position="92"/>
    </location>
</feature>
<gene>
    <name evidence="3" type="ORF">CALCODRAFT_499657</name>
</gene>
<feature type="compositionally biased region" description="Low complexity" evidence="2">
    <location>
        <begin position="94"/>
        <end position="112"/>
    </location>
</feature>
<feature type="region of interest" description="Disordered" evidence="2">
    <location>
        <begin position="49"/>
        <end position="69"/>
    </location>
</feature>
<dbReference type="OrthoDB" id="3197614at2759"/>
<feature type="region of interest" description="Disordered" evidence="2">
    <location>
        <begin position="220"/>
        <end position="262"/>
    </location>
</feature>
<dbReference type="Proteomes" id="UP000076842">
    <property type="component" value="Unassembled WGS sequence"/>
</dbReference>
<evidence type="ECO:0000313" key="3">
    <source>
        <dbReference type="EMBL" id="KZT54591.1"/>
    </source>
</evidence>
<evidence type="ECO:0000256" key="1">
    <source>
        <dbReference type="SAM" id="Coils"/>
    </source>
</evidence>
<dbReference type="AlphaFoldDB" id="A0A165ED03"/>
<keyword evidence="4" id="KW-1185">Reference proteome</keyword>
<feature type="coiled-coil region" evidence="1">
    <location>
        <begin position="297"/>
        <end position="327"/>
    </location>
</feature>
<organism evidence="3 4">
    <name type="scientific">Calocera cornea HHB12733</name>
    <dbReference type="NCBI Taxonomy" id="1353952"/>
    <lineage>
        <taxon>Eukaryota</taxon>
        <taxon>Fungi</taxon>
        <taxon>Dikarya</taxon>
        <taxon>Basidiomycota</taxon>
        <taxon>Agaricomycotina</taxon>
        <taxon>Dacrymycetes</taxon>
        <taxon>Dacrymycetales</taxon>
        <taxon>Dacrymycetaceae</taxon>
        <taxon>Calocera</taxon>
    </lineage>
</organism>
<evidence type="ECO:0000256" key="2">
    <source>
        <dbReference type="SAM" id="MobiDB-lite"/>
    </source>
</evidence>
<feature type="compositionally biased region" description="Basic and acidic residues" evidence="2">
    <location>
        <begin position="403"/>
        <end position="438"/>
    </location>
</feature>
<dbReference type="PANTHER" id="PTHR40130">
    <property type="entry name" value="EXPRESSED PROTEIN"/>
    <property type="match status" value="1"/>
</dbReference>